<evidence type="ECO:0000256" key="1">
    <source>
        <dbReference type="ARBA" id="ARBA00004141"/>
    </source>
</evidence>
<feature type="transmembrane region" description="Helical" evidence="5">
    <location>
        <begin position="148"/>
        <end position="165"/>
    </location>
</feature>
<gene>
    <name evidence="7" type="ORF">SAP269_11100</name>
</gene>
<evidence type="ECO:0000313" key="7">
    <source>
        <dbReference type="EMBL" id="BET38521.1"/>
    </source>
</evidence>
<dbReference type="EMBL" id="AP028955">
    <property type="protein sequence ID" value="BET38521.1"/>
    <property type="molecule type" value="Genomic_DNA"/>
</dbReference>
<evidence type="ECO:0000256" key="3">
    <source>
        <dbReference type="ARBA" id="ARBA00022989"/>
    </source>
</evidence>
<dbReference type="Proteomes" id="UP001473424">
    <property type="component" value="Chromosome"/>
</dbReference>
<evidence type="ECO:0000313" key="8">
    <source>
        <dbReference type="Proteomes" id="UP001473424"/>
    </source>
</evidence>
<organism evidence="7 8">
    <name type="scientific">Spiroplasma ixodetis</name>
    <dbReference type="NCBI Taxonomy" id="2141"/>
    <lineage>
        <taxon>Bacteria</taxon>
        <taxon>Bacillati</taxon>
        <taxon>Mycoplasmatota</taxon>
        <taxon>Mollicutes</taxon>
        <taxon>Entomoplasmatales</taxon>
        <taxon>Spiroplasmataceae</taxon>
        <taxon>Spiroplasma</taxon>
    </lineage>
</organism>
<comment type="subcellular location">
    <subcellularLocation>
        <location evidence="1">Membrane</location>
        <topology evidence="1">Multi-pass membrane protein</topology>
    </subcellularLocation>
</comment>
<feature type="transmembrane region" description="Helical" evidence="5">
    <location>
        <begin position="12"/>
        <end position="39"/>
    </location>
</feature>
<evidence type="ECO:0000256" key="5">
    <source>
        <dbReference type="SAM" id="Phobius"/>
    </source>
</evidence>
<protein>
    <recommendedName>
        <fullName evidence="6">ABC-2 type transporter transmembrane domain-containing protein</fullName>
    </recommendedName>
</protein>
<proteinExistence type="predicted"/>
<evidence type="ECO:0000256" key="2">
    <source>
        <dbReference type="ARBA" id="ARBA00022692"/>
    </source>
</evidence>
<evidence type="ECO:0000259" key="6">
    <source>
        <dbReference type="Pfam" id="PF01061"/>
    </source>
</evidence>
<keyword evidence="4 5" id="KW-0472">Membrane</keyword>
<accession>A0ABM8JML1</accession>
<dbReference type="InterPro" id="IPR013525">
    <property type="entry name" value="ABC2_TM"/>
</dbReference>
<dbReference type="RefSeq" id="WP_353305522.1">
    <property type="nucleotide sequence ID" value="NZ_AP028955.1"/>
</dbReference>
<feature type="domain" description="ABC-2 type transporter transmembrane" evidence="6">
    <location>
        <begin position="17"/>
        <end position="135"/>
    </location>
</feature>
<feature type="transmembrane region" description="Helical" evidence="5">
    <location>
        <begin position="59"/>
        <end position="80"/>
    </location>
</feature>
<keyword evidence="3 5" id="KW-1133">Transmembrane helix</keyword>
<keyword evidence="8" id="KW-1185">Reference proteome</keyword>
<dbReference type="Pfam" id="PF01061">
    <property type="entry name" value="ABC2_membrane"/>
    <property type="match status" value="1"/>
</dbReference>
<sequence length="174" mass="19388">MKRIGATNIKPIFFVLSVIIIWFFFMIATLLWSLLWVGIMFGGTYGWSDIVTANFIGESIPFIILIFFSSMGLGMLLASIFKSVTALVAASNVIYFPFALLSGVFFPAELINSSPVLKYAAYFNPFKYAMDPFIKSLSGTSFTFTTTYGIYLWVALGLIGIYTIVASPKLRWQA</sequence>
<reference evidence="8" key="1">
    <citation type="journal article" date="2024" name="FEMS Microbiol. Lett.">
        <title>Genomic insights into Spiroplasma endosymbionts that induce male-killing and protective phenotypes in the pea aphid.</title>
        <authorList>
            <person name="Arai H."/>
            <person name="Legeai F."/>
            <person name="Kageyama D."/>
            <person name="Sugio A."/>
            <person name="Simon J.C."/>
        </authorList>
    </citation>
    <scope>NUCLEOTIDE SEQUENCE [LARGE SCALE GENOMIC DNA]</scope>
    <source>
        <strain evidence="8">sAp269</strain>
    </source>
</reference>
<feature type="transmembrane region" description="Helical" evidence="5">
    <location>
        <begin position="87"/>
        <end position="108"/>
    </location>
</feature>
<evidence type="ECO:0000256" key="4">
    <source>
        <dbReference type="ARBA" id="ARBA00023136"/>
    </source>
</evidence>
<keyword evidence="2 5" id="KW-0812">Transmembrane</keyword>
<name>A0ABM8JML1_9MOLU</name>